<feature type="chain" id="PRO_5036462000" evidence="1">
    <location>
        <begin position="21"/>
        <end position="104"/>
    </location>
</feature>
<organism evidence="2 3">
    <name type="scientific">Nephila pilipes</name>
    <name type="common">Giant wood spider</name>
    <name type="synonym">Nephila maculata</name>
    <dbReference type="NCBI Taxonomy" id="299642"/>
    <lineage>
        <taxon>Eukaryota</taxon>
        <taxon>Metazoa</taxon>
        <taxon>Ecdysozoa</taxon>
        <taxon>Arthropoda</taxon>
        <taxon>Chelicerata</taxon>
        <taxon>Arachnida</taxon>
        <taxon>Araneae</taxon>
        <taxon>Araneomorphae</taxon>
        <taxon>Entelegynae</taxon>
        <taxon>Araneoidea</taxon>
        <taxon>Nephilidae</taxon>
        <taxon>Nephila</taxon>
    </lineage>
</organism>
<feature type="signal peptide" evidence="1">
    <location>
        <begin position="1"/>
        <end position="20"/>
    </location>
</feature>
<dbReference type="EMBL" id="BMAW01028108">
    <property type="protein sequence ID" value="GFU05728.1"/>
    <property type="molecule type" value="Genomic_DNA"/>
</dbReference>
<dbReference type="OrthoDB" id="6436532at2759"/>
<name>A0A8X6Q4C3_NEPPI</name>
<keyword evidence="3" id="KW-1185">Reference proteome</keyword>
<keyword evidence="1" id="KW-0732">Signal</keyword>
<gene>
    <name evidence="2" type="ORF">NPIL_279001</name>
</gene>
<comment type="caution">
    <text evidence="2">The sequence shown here is derived from an EMBL/GenBank/DDBJ whole genome shotgun (WGS) entry which is preliminary data.</text>
</comment>
<sequence length="104" mass="12011">MNKLILSGFIALLAIVIVQSQDNNFCGLFGRVCKYDQYCWRPNPKAKRIEYCVNFRKTGRICNDERLRCAPGLACVKGAGLFFRTCQESPILYLDYYHVVHEEP</sequence>
<reference evidence="2" key="1">
    <citation type="submission" date="2020-08" db="EMBL/GenBank/DDBJ databases">
        <title>Multicomponent nature underlies the extraordinary mechanical properties of spider dragline silk.</title>
        <authorList>
            <person name="Kono N."/>
            <person name="Nakamura H."/>
            <person name="Mori M."/>
            <person name="Yoshida Y."/>
            <person name="Ohtoshi R."/>
            <person name="Malay A.D."/>
            <person name="Moran D.A.P."/>
            <person name="Tomita M."/>
            <person name="Numata K."/>
            <person name="Arakawa K."/>
        </authorList>
    </citation>
    <scope>NUCLEOTIDE SEQUENCE</scope>
</reference>
<evidence type="ECO:0000313" key="3">
    <source>
        <dbReference type="Proteomes" id="UP000887013"/>
    </source>
</evidence>
<dbReference type="Proteomes" id="UP000887013">
    <property type="component" value="Unassembled WGS sequence"/>
</dbReference>
<dbReference type="AlphaFoldDB" id="A0A8X6Q4C3"/>
<evidence type="ECO:0000256" key="1">
    <source>
        <dbReference type="SAM" id="SignalP"/>
    </source>
</evidence>
<proteinExistence type="predicted"/>
<accession>A0A8X6Q4C3</accession>
<protein>
    <submittedName>
        <fullName evidence="2">Uncharacterized protein</fullName>
    </submittedName>
</protein>
<evidence type="ECO:0000313" key="2">
    <source>
        <dbReference type="EMBL" id="GFU05728.1"/>
    </source>
</evidence>